<reference evidence="1 2" key="1">
    <citation type="submission" date="2019-11" db="EMBL/GenBank/DDBJ databases">
        <title>Description of Pedobacter sp. LMG 31462T.</title>
        <authorList>
            <person name="Carlier A."/>
            <person name="Qi S."/>
            <person name="Vandamme P."/>
        </authorList>
    </citation>
    <scope>NUCLEOTIDE SEQUENCE [LARGE SCALE GENOMIC DNA]</scope>
    <source>
        <strain evidence="1 2">LMG 31462</strain>
    </source>
</reference>
<evidence type="ECO:0000313" key="1">
    <source>
        <dbReference type="EMBL" id="MBB2150056.1"/>
    </source>
</evidence>
<evidence type="ECO:0008006" key="3">
    <source>
        <dbReference type="Google" id="ProtNLM"/>
    </source>
</evidence>
<sequence length="233" mass="25505">MKAIITGCLTLLSFITAKSQSNFYKISVGGGFGLTQSFTDVRKHDFGLAGSAVLDYYFTPFISVGLEGQMGEINGGDAKKDPYGRQFINSYKAVNVNAKLALGELIDYDPGSFANSIKGLYFGTGIGAVMNSVTNVRRSTLEQEKPFPGKNESTDMLVPINLGINFYFADKSGYTRYILNFNYQSNLTLGEGLDGYDDSSIKFKTGKPDVYTYFSAGLRYQFGSMGLSSRTIF</sequence>
<accession>A0ABR6EY05</accession>
<dbReference type="Proteomes" id="UP000636110">
    <property type="component" value="Unassembled WGS sequence"/>
</dbReference>
<gene>
    <name evidence="1" type="ORF">GM920_14230</name>
</gene>
<dbReference type="EMBL" id="WNXC01000005">
    <property type="protein sequence ID" value="MBB2150056.1"/>
    <property type="molecule type" value="Genomic_DNA"/>
</dbReference>
<organism evidence="1 2">
    <name type="scientific">Pedobacter gandavensis</name>
    <dbReference type="NCBI Taxonomy" id="2679963"/>
    <lineage>
        <taxon>Bacteria</taxon>
        <taxon>Pseudomonadati</taxon>
        <taxon>Bacteroidota</taxon>
        <taxon>Sphingobacteriia</taxon>
        <taxon>Sphingobacteriales</taxon>
        <taxon>Sphingobacteriaceae</taxon>
        <taxon>Pedobacter</taxon>
    </lineage>
</organism>
<proteinExistence type="predicted"/>
<dbReference type="RefSeq" id="WP_182958547.1">
    <property type="nucleotide sequence ID" value="NZ_WNXC01000005.1"/>
</dbReference>
<keyword evidence="2" id="KW-1185">Reference proteome</keyword>
<protein>
    <recommendedName>
        <fullName evidence="3">Outer membrane protein beta-barrel domain-containing protein</fullName>
    </recommendedName>
</protein>
<name>A0ABR6EY05_9SPHI</name>
<evidence type="ECO:0000313" key="2">
    <source>
        <dbReference type="Proteomes" id="UP000636110"/>
    </source>
</evidence>
<comment type="caution">
    <text evidence="1">The sequence shown here is derived from an EMBL/GenBank/DDBJ whole genome shotgun (WGS) entry which is preliminary data.</text>
</comment>